<evidence type="ECO:0000313" key="4">
    <source>
        <dbReference type="Proteomes" id="UP000233256"/>
    </source>
</evidence>
<feature type="domain" description="Barstar (barnase inhibitor)" evidence="2">
    <location>
        <begin position="6"/>
        <end position="87"/>
    </location>
</feature>
<dbReference type="Proteomes" id="UP000233256">
    <property type="component" value="Unassembled WGS sequence"/>
</dbReference>
<dbReference type="Gene3D" id="3.30.370.10">
    <property type="entry name" value="Barstar-like"/>
    <property type="match status" value="1"/>
</dbReference>
<protein>
    <submittedName>
        <fullName evidence="3">Barnase inhibitor</fullName>
    </submittedName>
</protein>
<comment type="caution">
    <text evidence="3">The sequence shown here is derived from an EMBL/GenBank/DDBJ whole genome shotgun (WGS) entry which is preliminary data.</text>
</comment>
<name>A0A2N1PG96_9BACT</name>
<reference evidence="3 4" key="1">
    <citation type="journal article" date="2017" name="ISME J.">
        <title>Potential for microbial H2 and metal transformations associated with novel bacteria and archaea in deep terrestrial subsurface sediments.</title>
        <authorList>
            <person name="Hernsdorf A.W."/>
            <person name="Amano Y."/>
            <person name="Miyakawa K."/>
            <person name="Ise K."/>
            <person name="Suzuki Y."/>
            <person name="Anantharaman K."/>
            <person name="Probst A."/>
            <person name="Burstein D."/>
            <person name="Thomas B.C."/>
            <person name="Banfield J.F."/>
        </authorList>
    </citation>
    <scope>NUCLEOTIDE SEQUENCE [LARGE SCALE GENOMIC DNA]</scope>
    <source>
        <strain evidence="3">HGW-Wallbacteria-1</strain>
    </source>
</reference>
<evidence type="ECO:0000259" key="2">
    <source>
        <dbReference type="Pfam" id="PF01337"/>
    </source>
</evidence>
<evidence type="ECO:0000256" key="1">
    <source>
        <dbReference type="ARBA" id="ARBA00006845"/>
    </source>
</evidence>
<comment type="similarity">
    <text evidence="1">Belongs to the barstar family.</text>
</comment>
<evidence type="ECO:0000313" key="3">
    <source>
        <dbReference type="EMBL" id="PKK87348.1"/>
    </source>
</evidence>
<accession>A0A2N1PG96</accession>
<dbReference type="InterPro" id="IPR000468">
    <property type="entry name" value="Barstar"/>
</dbReference>
<dbReference type="EMBL" id="PGXC01000166">
    <property type="protein sequence ID" value="PKK87348.1"/>
    <property type="molecule type" value="Genomic_DNA"/>
</dbReference>
<proteinExistence type="inferred from homology"/>
<dbReference type="AlphaFoldDB" id="A0A2N1PG96"/>
<gene>
    <name evidence="3" type="ORF">CVV64_22245</name>
</gene>
<dbReference type="SUPFAM" id="SSF52038">
    <property type="entry name" value="Barstar-related"/>
    <property type="match status" value="1"/>
</dbReference>
<organism evidence="3 4">
    <name type="scientific">Candidatus Wallbacteria bacterium HGW-Wallbacteria-1</name>
    <dbReference type="NCBI Taxonomy" id="2013854"/>
    <lineage>
        <taxon>Bacteria</taxon>
        <taxon>Candidatus Walliibacteriota</taxon>
    </lineage>
</organism>
<dbReference type="InterPro" id="IPR035905">
    <property type="entry name" value="Barstar-like_sf"/>
</dbReference>
<sequence length="93" mass="10831">MRINRCTLNGLKINSLDDLYDRLAKRLSLPAHFGRNLDALWDVLSTDVEGPFEIVWTHSNDSKESMGKDFNRVVKLLKELKKERDDFKLTIEP</sequence>
<dbReference type="Pfam" id="PF01337">
    <property type="entry name" value="Barstar"/>
    <property type="match status" value="1"/>
</dbReference>